<dbReference type="AlphaFoldDB" id="A0A5B7GRW0"/>
<gene>
    <name evidence="1" type="ORF">E2C01_053959</name>
</gene>
<sequence>MRCCYDSTEARTCEPHESPLILFVLAASKATQGTNSGLTKVELLLKVKSAKREELKWCYSHFTWDECWVLVGDTYLCGECLA</sequence>
<dbReference type="EMBL" id="VSRR010016997">
    <property type="protein sequence ID" value="MPC59927.1"/>
    <property type="molecule type" value="Genomic_DNA"/>
</dbReference>
<keyword evidence="2" id="KW-1185">Reference proteome</keyword>
<evidence type="ECO:0000313" key="1">
    <source>
        <dbReference type="EMBL" id="MPC59927.1"/>
    </source>
</evidence>
<dbReference type="Proteomes" id="UP000324222">
    <property type="component" value="Unassembled WGS sequence"/>
</dbReference>
<accession>A0A5B7GRW0</accession>
<organism evidence="1 2">
    <name type="scientific">Portunus trituberculatus</name>
    <name type="common">Swimming crab</name>
    <name type="synonym">Neptunus trituberculatus</name>
    <dbReference type="NCBI Taxonomy" id="210409"/>
    <lineage>
        <taxon>Eukaryota</taxon>
        <taxon>Metazoa</taxon>
        <taxon>Ecdysozoa</taxon>
        <taxon>Arthropoda</taxon>
        <taxon>Crustacea</taxon>
        <taxon>Multicrustacea</taxon>
        <taxon>Malacostraca</taxon>
        <taxon>Eumalacostraca</taxon>
        <taxon>Eucarida</taxon>
        <taxon>Decapoda</taxon>
        <taxon>Pleocyemata</taxon>
        <taxon>Brachyura</taxon>
        <taxon>Eubrachyura</taxon>
        <taxon>Portunoidea</taxon>
        <taxon>Portunidae</taxon>
        <taxon>Portuninae</taxon>
        <taxon>Portunus</taxon>
    </lineage>
</organism>
<reference evidence="1 2" key="1">
    <citation type="submission" date="2019-05" db="EMBL/GenBank/DDBJ databases">
        <title>Another draft genome of Portunus trituberculatus and its Hox gene families provides insights of decapod evolution.</title>
        <authorList>
            <person name="Jeong J.-H."/>
            <person name="Song I."/>
            <person name="Kim S."/>
            <person name="Choi T."/>
            <person name="Kim D."/>
            <person name="Ryu S."/>
            <person name="Kim W."/>
        </authorList>
    </citation>
    <scope>NUCLEOTIDE SEQUENCE [LARGE SCALE GENOMIC DNA]</scope>
    <source>
        <tissue evidence="1">Muscle</tissue>
    </source>
</reference>
<proteinExistence type="predicted"/>
<name>A0A5B7GRW0_PORTR</name>
<protein>
    <submittedName>
        <fullName evidence="1">Uncharacterized protein</fullName>
    </submittedName>
</protein>
<evidence type="ECO:0000313" key="2">
    <source>
        <dbReference type="Proteomes" id="UP000324222"/>
    </source>
</evidence>
<comment type="caution">
    <text evidence="1">The sequence shown here is derived from an EMBL/GenBank/DDBJ whole genome shotgun (WGS) entry which is preliminary data.</text>
</comment>